<dbReference type="AlphaFoldDB" id="A0AA39J2M3"/>
<gene>
    <name evidence="2" type="ORF">EV420DRAFT_1594805</name>
</gene>
<name>A0AA39J2M3_ARMTA</name>
<accession>A0AA39J2M3</accession>
<dbReference type="RefSeq" id="XP_060321848.1">
    <property type="nucleotide sequence ID" value="XM_060474961.1"/>
</dbReference>
<reference evidence="2" key="1">
    <citation type="submission" date="2023-06" db="EMBL/GenBank/DDBJ databases">
        <authorList>
            <consortium name="Lawrence Berkeley National Laboratory"/>
            <person name="Ahrendt S."/>
            <person name="Sahu N."/>
            <person name="Indic B."/>
            <person name="Wong-Bajracharya J."/>
            <person name="Merenyi Z."/>
            <person name="Ke H.-M."/>
            <person name="Monk M."/>
            <person name="Kocsube S."/>
            <person name="Drula E."/>
            <person name="Lipzen A."/>
            <person name="Balint B."/>
            <person name="Henrissat B."/>
            <person name="Andreopoulos B."/>
            <person name="Martin F.M."/>
            <person name="Harder C.B."/>
            <person name="Rigling D."/>
            <person name="Ford K.L."/>
            <person name="Foster G.D."/>
            <person name="Pangilinan J."/>
            <person name="Papanicolaou A."/>
            <person name="Barry K."/>
            <person name="LaButti K."/>
            <person name="Viragh M."/>
            <person name="Koriabine M."/>
            <person name="Yan M."/>
            <person name="Riley R."/>
            <person name="Champramary S."/>
            <person name="Plett K.L."/>
            <person name="Tsai I.J."/>
            <person name="Slot J."/>
            <person name="Sipos G."/>
            <person name="Plett J."/>
            <person name="Nagy L.G."/>
            <person name="Grigoriev I.V."/>
        </authorList>
    </citation>
    <scope>NUCLEOTIDE SEQUENCE</scope>
    <source>
        <strain evidence="2">CCBAS 213</strain>
    </source>
</reference>
<sequence>MRFSHILTVAALTILFLVKMPYNCHSCGKILNNNRCAINGHKAQCPKRASRARMLADGAMGLKKSSRGGGK</sequence>
<evidence type="ECO:0000313" key="2">
    <source>
        <dbReference type="EMBL" id="KAK0434991.1"/>
    </source>
</evidence>
<evidence type="ECO:0000256" key="1">
    <source>
        <dbReference type="SAM" id="SignalP"/>
    </source>
</evidence>
<organism evidence="2 3">
    <name type="scientific">Armillaria tabescens</name>
    <name type="common">Ringless honey mushroom</name>
    <name type="synonym">Agaricus tabescens</name>
    <dbReference type="NCBI Taxonomy" id="1929756"/>
    <lineage>
        <taxon>Eukaryota</taxon>
        <taxon>Fungi</taxon>
        <taxon>Dikarya</taxon>
        <taxon>Basidiomycota</taxon>
        <taxon>Agaricomycotina</taxon>
        <taxon>Agaricomycetes</taxon>
        <taxon>Agaricomycetidae</taxon>
        <taxon>Agaricales</taxon>
        <taxon>Marasmiineae</taxon>
        <taxon>Physalacriaceae</taxon>
        <taxon>Desarmillaria</taxon>
    </lineage>
</organism>
<dbReference type="Proteomes" id="UP001175211">
    <property type="component" value="Unassembled WGS sequence"/>
</dbReference>
<comment type="caution">
    <text evidence="2">The sequence shown here is derived from an EMBL/GenBank/DDBJ whole genome shotgun (WGS) entry which is preliminary data.</text>
</comment>
<feature type="chain" id="PRO_5041265633" description="C2H2-type domain-containing protein" evidence="1">
    <location>
        <begin position="27"/>
        <end position="71"/>
    </location>
</feature>
<keyword evidence="1" id="KW-0732">Signal</keyword>
<dbReference type="GeneID" id="85358509"/>
<proteinExistence type="predicted"/>
<feature type="signal peptide" evidence="1">
    <location>
        <begin position="1"/>
        <end position="26"/>
    </location>
</feature>
<evidence type="ECO:0000313" key="3">
    <source>
        <dbReference type="Proteomes" id="UP001175211"/>
    </source>
</evidence>
<evidence type="ECO:0008006" key="4">
    <source>
        <dbReference type="Google" id="ProtNLM"/>
    </source>
</evidence>
<protein>
    <recommendedName>
        <fullName evidence="4">C2H2-type domain-containing protein</fullName>
    </recommendedName>
</protein>
<keyword evidence="3" id="KW-1185">Reference proteome</keyword>
<dbReference type="EMBL" id="JAUEPS010000166">
    <property type="protein sequence ID" value="KAK0434991.1"/>
    <property type="molecule type" value="Genomic_DNA"/>
</dbReference>